<dbReference type="InterPro" id="IPR023174">
    <property type="entry name" value="PDEase_CS"/>
</dbReference>
<reference evidence="2" key="1">
    <citation type="submission" date="2016-06" db="EMBL/GenBank/DDBJ databases">
        <title>Parallel loss of symbiosis genes in relatives of nitrogen-fixing non-legume Parasponia.</title>
        <authorList>
            <person name="Van Velzen R."/>
            <person name="Holmer R."/>
            <person name="Bu F."/>
            <person name="Rutten L."/>
            <person name="Van Zeijl A."/>
            <person name="Liu W."/>
            <person name="Santuari L."/>
            <person name="Cao Q."/>
            <person name="Sharma T."/>
            <person name="Shen D."/>
            <person name="Roswanjaya Y."/>
            <person name="Wardhani T."/>
            <person name="Kalhor M.S."/>
            <person name="Jansen J."/>
            <person name="Van den Hoogen J."/>
            <person name="Gungor B."/>
            <person name="Hartog M."/>
            <person name="Hontelez J."/>
            <person name="Verver J."/>
            <person name="Yang W.-C."/>
            <person name="Schijlen E."/>
            <person name="Repin R."/>
            <person name="Schilthuizen M."/>
            <person name="Schranz E."/>
            <person name="Heidstra R."/>
            <person name="Miyata K."/>
            <person name="Fedorova E."/>
            <person name="Kohlen W."/>
            <person name="Bisseling T."/>
            <person name="Smit S."/>
            <person name="Geurts R."/>
        </authorList>
    </citation>
    <scope>NUCLEOTIDE SEQUENCE [LARGE SCALE GENOMIC DNA]</scope>
    <source>
        <strain evidence="2">cv. WU1-14</strain>
    </source>
</reference>
<evidence type="ECO:0000313" key="1">
    <source>
        <dbReference type="EMBL" id="PON34562.1"/>
    </source>
</evidence>
<dbReference type="OrthoDB" id="1166507at2759"/>
<sequence length="103" mass="11817">MDVAHILLGRPWLYDHDVQHCGKENAYNFFHGKKTINLHLAKSMPRRKLIPKTSSADISNHGIQILIAKPFERECMKNDIVYAVVAKDFFHLPTSTATFTRPL</sequence>
<proteinExistence type="predicted"/>
<dbReference type="GO" id="GO:0008081">
    <property type="term" value="F:phosphoric diester hydrolase activity"/>
    <property type="evidence" value="ECO:0007669"/>
    <property type="project" value="InterPro"/>
</dbReference>
<comment type="caution">
    <text evidence="1">The sequence shown here is derived from an EMBL/GenBank/DDBJ whole genome shotgun (WGS) entry which is preliminary data.</text>
</comment>
<dbReference type="PROSITE" id="PS00126">
    <property type="entry name" value="PDEASE_I_1"/>
    <property type="match status" value="1"/>
</dbReference>
<organism evidence="1 2">
    <name type="scientific">Parasponia andersonii</name>
    <name type="common">Sponia andersonii</name>
    <dbReference type="NCBI Taxonomy" id="3476"/>
    <lineage>
        <taxon>Eukaryota</taxon>
        <taxon>Viridiplantae</taxon>
        <taxon>Streptophyta</taxon>
        <taxon>Embryophyta</taxon>
        <taxon>Tracheophyta</taxon>
        <taxon>Spermatophyta</taxon>
        <taxon>Magnoliopsida</taxon>
        <taxon>eudicotyledons</taxon>
        <taxon>Gunneridae</taxon>
        <taxon>Pentapetalae</taxon>
        <taxon>rosids</taxon>
        <taxon>fabids</taxon>
        <taxon>Rosales</taxon>
        <taxon>Cannabaceae</taxon>
        <taxon>Parasponia</taxon>
    </lineage>
</organism>
<evidence type="ECO:0000313" key="2">
    <source>
        <dbReference type="Proteomes" id="UP000237105"/>
    </source>
</evidence>
<dbReference type="AlphaFoldDB" id="A0A2P5ADF6"/>
<accession>A0A2P5ADF6</accession>
<keyword evidence="2" id="KW-1185">Reference proteome</keyword>
<dbReference type="Proteomes" id="UP000237105">
    <property type="component" value="Unassembled WGS sequence"/>
</dbReference>
<dbReference type="EMBL" id="JXTB01000653">
    <property type="protein sequence ID" value="PON34562.1"/>
    <property type="molecule type" value="Genomic_DNA"/>
</dbReference>
<name>A0A2P5ADF6_PARAD</name>
<protein>
    <submittedName>
        <fullName evidence="1">3'5'-cyclic nucleotide phosphodiesterase, conserved site</fullName>
    </submittedName>
</protein>
<gene>
    <name evidence="1" type="ORF">PanWU01x14_343480</name>
</gene>